<comment type="catalytic activity">
    <reaction evidence="1 12">
        <text>Endohydrolysis of the N-glycosidic bond at one specific adenosine on the 28S rRNA.</text>
        <dbReference type="EC" id="3.2.2.22"/>
    </reaction>
</comment>
<dbReference type="Gene3D" id="3.40.420.10">
    <property type="entry name" value="Ricin (A subunit), domain 1"/>
    <property type="match status" value="1"/>
</dbReference>
<comment type="similarity">
    <text evidence="12">Belongs to the ribosome-inactivating protein family.</text>
</comment>
<evidence type="ECO:0000256" key="13">
    <source>
        <dbReference type="SAM" id="SignalP"/>
    </source>
</evidence>
<evidence type="ECO:0000256" key="1">
    <source>
        <dbReference type="ARBA" id="ARBA00000237"/>
    </source>
</evidence>
<evidence type="ECO:0000256" key="4">
    <source>
        <dbReference type="ARBA" id="ARBA00022734"/>
    </source>
</evidence>
<keyword evidence="15" id="KW-1185">Reference proteome</keyword>
<dbReference type="GeneID" id="113863333"/>
<keyword evidence="8" id="KW-1015">Disulfide bond</keyword>
<feature type="domain" description="Ricin B lectin" evidence="14">
    <location>
        <begin position="306"/>
        <end position="432"/>
    </location>
</feature>
<sequence>MDEILKLRILCIACACSFYALRCAATADPPVATNEDPIKFTTEGATSKSYKQFMDELRERLTGGLIHDIPVLRDPTTVEESHRYITVELSNSDTESIEVGIDVTNAYVVAYRAGTQSYFLRDAPASASDYLFTGTDQYSLPFNGTYGDLVSWAHQSREEIYLGLHALTHGISFLRSGSNDNEEKARTLIVIIQMVSEAARFRYISNRVGVSIRTGTTFQPDPAMISLENNWANLSGGVQQSVQGTFPNPVTLRNICNEPVIVDSLSHPTVAVLALMLFVCNPPNANQSPLLIRSIAEKSETCVPMEPTVRIGGRDGMCVDVFDNAYNDGNSIIMWKCKDQLEENQLWTLKRDKTIRSKGKCLTTYGSDPGNYVMIYDCTLAVPDATYWDIWDNGTIINSKSALVLSAESSSMGGTLTMQKNDYRMRQGWRTGNDTSPFVTSIVGYLDLCMEAHESNMWLADCDSNKKEQQWALYPDGSIRPVQNTNNCLTSEDHKQGATIVMMGCSNAWASQRWVFKSDGTIYNLYDDMVMDVKGSDPSLKQIILWSYNGNPNQIWLTLF</sequence>
<evidence type="ECO:0000256" key="5">
    <source>
        <dbReference type="ARBA" id="ARBA00022737"/>
    </source>
</evidence>
<dbReference type="SUPFAM" id="SSF50370">
    <property type="entry name" value="Ricin B-like lectins"/>
    <property type="match status" value="2"/>
</dbReference>
<evidence type="ECO:0000256" key="6">
    <source>
        <dbReference type="ARBA" id="ARBA00022801"/>
    </source>
</evidence>
<dbReference type="Proteomes" id="UP000694853">
    <property type="component" value="Unplaced"/>
</dbReference>
<dbReference type="GO" id="GO:0030246">
    <property type="term" value="F:carbohydrate binding"/>
    <property type="evidence" value="ECO:0007669"/>
    <property type="project" value="UniProtKB-KW"/>
</dbReference>
<keyword evidence="9" id="KW-0325">Glycoprotein</keyword>
<dbReference type="GO" id="GO:0017148">
    <property type="term" value="P:negative regulation of translation"/>
    <property type="evidence" value="ECO:0007669"/>
    <property type="project" value="UniProtKB-KW"/>
</dbReference>
<accession>A0A8B8L8N6</accession>
<dbReference type="OrthoDB" id="1642280at2759"/>
<gene>
    <name evidence="16" type="primary">LOC113863333</name>
</gene>
<dbReference type="CDD" id="cd23491">
    <property type="entry name" value="beta-trefoil_Ricin_abrin-like_rpt2"/>
    <property type="match status" value="1"/>
</dbReference>
<dbReference type="RefSeq" id="XP_027352686.1">
    <property type="nucleotide sequence ID" value="XM_027496885.1"/>
</dbReference>
<dbReference type="FunFam" id="2.80.10.50:FF:000076">
    <property type="entry name" value="Beta-galactoside-specific lectin 1"/>
    <property type="match status" value="1"/>
</dbReference>
<evidence type="ECO:0000259" key="14">
    <source>
        <dbReference type="SMART" id="SM00458"/>
    </source>
</evidence>
<dbReference type="FunFam" id="3.40.420.10:FF:000001">
    <property type="entry name" value="Ricin"/>
    <property type="match status" value="1"/>
</dbReference>
<dbReference type="InterPro" id="IPR016138">
    <property type="entry name" value="Ribosome_inactivat_prot_sub1"/>
</dbReference>
<dbReference type="InterPro" id="IPR000772">
    <property type="entry name" value="Ricin_B_lectin"/>
</dbReference>
<evidence type="ECO:0000256" key="8">
    <source>
        <dbReference type="ARBA" id="ARBA00023157"/>
    </source>
</evidence>
<reference evidence="15" key="1">
    <citation type="journal article" date="2019" name="Toxins">
        <title>Detection of Abrin-Like and Prepropulchellin-Like Toxin Genes and Transcripts Using Whole Genome Sequencing and Full-Length Transcript Sequencing of Abrus precatorius.</title>
        <authorList>
            <person name="Hovde B.T."/>
            <person name="Daligault H.E."/>
            <person name="Hanschen E.R."/>
            <person name="Kunde Y.A."/>
            <person name="Johnson M.B."/>
            <person name="Starkenburg S.R."/>
            <person name="Johnson S.L."/>
        </authorList>
    </citation>
    <scope>NUCLEOTIDE SEQUENCE [LARGE SCALE GENOMIC DNA]</scope>
</reference>
<dbReference type="Pfam" id="PF00161">
    <property type="entry name" value="RIP"/>
    <property type="match status" value="1"/>
</dbReference>
<evidence type="ECO:0000256" key="11">
    <source>
        <dbReference type="ARBA" id="ARBA00023283"/>
    </source>
</evidence>
<reference evidence="16" key="2">
    <citation type="submission" date="2025-08" db="UniProtKB">
        <authorList>
            <consortium name="RefSeq"/>
        </authorList>
    </citation>
    <scope>IDENTIFICATION</scope>
    <source>
        <tissue evidence="16">Young leaves</tissue>
    </source>
</reference>
<dbReference type="InterPro" id="IPR001574">
    <property type="entry name" value="Ribosome_inactivat_prot"/>
</dbReference>
<keyword evidence="6 12" id="KW-0378">Hydrolase</keyword>
<dbReference type="GO" id="GO:0006952">
    <property type="term" value="P:defense response"/>
    <property type="evidence" value="ECO:0007669"/>
    <property type="project" value="UniProtKB-KW"/>
</dbReference>
<dbReference type="InterPro" id="IPR017989">
    <property type="entry name" value="Ribosome_inactivat_1/2"/>
</dbReference>
<dbReference type="InterPro" id="IPR016139">
    <property type="entry name" value="Ribosome_inactivat_prot_sub2"/>
</dbReference>
<dbReference type="InterPro" id="IPR035992">
    <property type="entry name" value="Ricin_B-like_lectins"/>
</dbReference>
<keyword evidence="3 12" id="KW-0800">Toxin</keyword>
<keyword evidence="13" id="KW-0732">Signal</keyword>
<dbReference type="Pfam" id="PF00652">
    <property type="entry name" value="Ricin_B_lectin"/>
    <property type="match status" value="2"/>
</dbReference>
<dbReference type="InterPro" id="IPR017988">
    <property type="entry name" value="Ribosome_inactivat_prot_CS"/>
</dbReference>
<feature type="chain" id="PRO_5034222104" description="Ribosome-inactivating protein" evidence="13">
    <location>
        <begin position="27"/>
        <end position="560"/>
    </location>
</feature>
<keyword evidence="11" id="KW-0873">Pyrrolidone carboxylic acid</keyword>
<dbReference type="PROSITE" id="PS00275">
    <property type="entry name" value="SHIGA_RICIN"/>
    <property type="match status" value="1"/>
</dbReference>
<dbReference type="GO" id="GO:0030598">
    <property type="term" value="F:rRNA N-glycosylase activity"/>
    <property type="evidence" value="ECO:0007669"/>
    <property type="project" value="UniProtKB-EC"/>
</dbReference>
<evidence type="ECO:0000256" key="12">
    <source>
        <dbReference type="RuleBase" id="RU004915"/>
    </source>
</evidence>
<feature type="signal peptide" evidence="13">
    <location>
        <begin position="1"/>
        <end position="26"/>
    </location>
</feature>
<dbReference type="SUPFAM" id="SSF56371">
    <property type="entry name" value="Ribosome inactivating proteins (RIP)"/>
    <property type="match status" value="1"/>
</dbReference>
<comment type="function">
    <text evidence="12">The A chain is responsible for inhibiting protein synthesis through the catalytic inactivation of 60S ribosomal subunits by removing adenine from position 4,324 of 28S rRNA. The B chain binds to cell receptors and probably facilitates the entry into the cell of the A chain; B chains are also responsible for cell agglutination (lectin activity).</text>
</comment>
<dbReference type="AlphaFoldDB" id="A0A8B8L8N6"/>
<name>A0A8B8L8N6_ABRPR</name>
<evidence type="ECO:0000313" key="15">
    <source>
        <dbReference type="Proteomes" id="UP000694853"/>
    </source>
</evidence>
<dbReference type="PROSITE" id="PS50231">
    <property type="entry name" value="RICIN_B_LECTIN"/>
    <property type="match status" value="2"/>
</dbReference>
<dbReference type="PANTHER" id="PTHR33453:SF34">
    <property type="entry name" value="RIBOSOME-INACTIVATING PROTEIN"/>
    <property type="match status" value="1"/>
</dbReference>
<dbReference type="SMART" id="SM00458">
    <property type="entry name" value="RICIN"/>
    <property type="match status" value="2"/>
</dbReference>
<dbReference type="EC" id="3.2.2.22" evidence="12"/>
<feature type="domain" description="Ricin B lectin" evidence="14">
    <location>
        <begin position="436"/>
        <end position="559"/>
    </location>
</feature>
<proteinExistence type="inferred from homology"/>
<evidence type="ECO:0000256" key="9">
    <source>
        <dbReference type="ARBA" id="ARBA00023180"/>
    </source>
</evidence>
<comment type="similarity">
    <text evidence="2">In the N-terminal section; belongs to the ribosome-inactivating protein family. Type 2 RIP subfamily.</text>
</comment>
<organism evidence="15 16">
    <name type="scientific">Abrus precatorius</name>
    <name type="common">Indian licorice</name>
    <name type="synonym">Glycine abrus</name>
    <dbReference type="NCBI Taxonomy" id="3816"/>
    <lineage>
        <taxon>Eukaryota</taxon>
        <taxon>Viridiplantae</taxon>
        <taxon>Streptophyta</taxon>
        <taxon>Embryophyta</taxon>
        <taxon>Tracheophyta</taxon>
        <taxon>Spermatophyta</taxon>
        <taxon>Magnoliopsida</taxon>
        <taxon>eudicotyledons</taxon>
        <taxon>Gunneridae</taxon>
        <taxon>Pentapetalae</taxon>
        <taxon>rosids</taxon>
        <taxon>fabids</taxon>
        <taxon>Fabales</taxon>
        <taxon>Fabaceae</taxon>
        <taxon>Papilionoideae</taxon>
        <taxon>50 kb inversion clade</taxon>
        <taxon>NPAAA clade</taxon>
        <taxon>indigoferoid/millettioid clade</taxon>
        <taxon>Abreae</taxon>
        <taxon>Abrus</taxon>
    </lineage>
</organism>
<dbReference type="Gene3D" id="4.10.470.10">
    <property type="entry name" value="Ricin (A Subunit), domain 2"/>
    <property type="match status" value="1"/>
</dbReference>
<dbReference type="KEGG" id="aprc:113863333"/>
<dbReference type="FunFam" id="2.80.10.50:FF:000079">
    <property type="entry name" value="Ricin"/>
    <property type="match status" value="1"/>
</dbReference>
<keyword evidence="10 12" id="KW-0652">Protein synthesis inhibitor</keyword>
<keyword evidence="5" id="KW-0677">Repeat</keyword>
<evidence type="ECO:0000256" key="10">
    <source>
        <dbReference type="ARBA" id="ARBA00023193"/>
    </source>
</evidence>
<dbReference type="PANTHER" id="PTHR33453">
    <property type="match status" value="1"/>
</dbReference>
<evidence type="ECO:0000256" key="3">
    <source>
        <dbReference type="ARBA" id="ARBA00022656"/>
    </source>
</evidence>
<dbReference type="CDD" id="cd23484">
    <property type="entry name" value="beta-trefoil_Ricin_abrin-like_rpt1"/>
    <property type="match status" value="1"/>
</dbReference>
<keyword evidence="7 12" id="KW-0611">Plant defense</keyword>
<keyword evidence="4" id="KW-0430">Lectin</keyword>
<protein>
    <recommendedName>
        <fullName evidence="12">Ribosome-inactivating protein</fullName>
    </recommendedName>
    <component>
        <recommendedName>
            <fullName evidence="12">Ribosome-inactivating protein chain A</fullName>
        </recommendedName>
        <alternativeName>
            <fullName evidence="12">rRNA N-glycosidase</fullName>
            <ecNumber evidence="12">3.2.2.22</ecNumber>
        </alternativeName>
    </component>
    <component>
        <recommendedName>
            <fullName evidence="12">Ribosome-inactivating protein chain B</fullName>
        </recommendedName>
    </component>
</protein>
<dbReference type="PRINTS" id="PR00396">
    <property type="entry name" value="SHIGARICIN"/>
</dbReference>
<comment type="subunit">
    <text evidence="12">Might form dimers or tetramers of disulfide-linked A and B chains.</text>
</comment>
<evidence type="ECO:0000313" key="16">
    <source>
        <dbReference type="RefSeq" id="XP_027352686.1"/>
    </source>
</evidence>
<dbReference type="InterPro" id="IPR036041">
    <property type="entry name" value="Ribosome-inact_prot_sf"/>
</dbReference>
<dbReference type="GO" id="GO:0090729">
    <property type="term" value="F:toxin activity"/>
    <property type="evidence" value="ECO:0007669"/>
    <property type="project" value="UniProtKB-KW"/>
</dbReference>
<dbReference type="Gene3D" id="2.80.10.50">
    <property type="match status" value="2"/>
</dbReference>
<evidence type="ECO:0000256" key="2">
    <source>
        <dbReference type="ARBA" id="ARBA00010414"/>
    </source>
</evidence>
<evidence type="ECO:0000256" key="7">
    <source>
        <dbReference type="ARBA" id="ARBA00022821"/>
    </source>
</evidence>